<comment type="subcellular location">
    <subcellularLocation>
        <location evidence="1">Target cell</location>
        <location evidence="1">Target cell cytoplasm</location>
    </subcellularLocation>
</comment>
<evidence type="ECO:0000259" key="5">
    <source>
        <dbReference type="Pfam" id="PF04829"/>
    </source>
</evidence>
<reference evidence="6 7" key="1">
    <citation type="submission" date="2016-11" db="EMBL/GenBank/DDBJ databases">
        <title>Rahnella oryzae sp. nov., isolated from rice root.</title>
        <authorList>
            <person name="Zhang X.-X."/>
            <person name="Zhang J."/>
        </authorList>
    </citation>
    <scope>NUCLEOTIDE SEQUENCE [LARGE SCALE GENOMIC DNA]</scope>
    <source>
        <strain evidence="6 7">J11-6</strain>
    </source>
</reference>
<dbReference type="STRING" id="2034155.BMI79_18785"/>
<evidence type="ECO:0000256" key="2">
    <source>
        <dbReference type="ARBA" id="ARBA00022656"/>
    </source>
</evidence>
<dbReference type="EMBL" id="MOXD01000013">
    <property type="protein sequence ID" value="OMQ20231.1"/>
    <property type="molecule type" value="Genomic_DNA"/>
</dbReference>
<name>A0A1S8CG06_9GAMM</name>
<accession>A0A1S8CG06</accession>
<keyword evidence="7" id="KW-1185">Reference proteome</keyword>
<evidence type="ECO:0000313" key="6">
    <source>
        <dbReference type="EMBL" id="OMQ20231.1"/>
    </source>
</evidence>
<gene>
    <name evidence="6" type="ORF">BMI79_18785</name>
</gene>
<keyword evidence="4" id="KW-0843">Virulence</keyword>
<dbReference type="Proteomes" id="UP000216021">
    <property type="component" value="Unassembled WGS sequence"/>
</dbReference>
<organism evidence="6 7">
    <name type="scientific">Serratia oryzae</name>
    <dbReference type="NCBI Taxonomy" id="2034155"/>
    <lineage>
        <taxon>Bacteria</taxon>
        <taxon>Pseudomonadati</taxon>
        <taxon>Pseudomonadota</taxon>
        <taxon>Gammaproteobacteria</taxon>
        <taxon>Enterobacterales</taxon>
        <taxon>Yersiniaceae</taxon>
        <taxon>Serratia</taxon>
    </lineage>
</organism>
<proteinExistence type="predicted"/>
<dbReference type="Pfam" id="PF04829">
    <property type="entry name" value="PT-VENN"/>
    <property type="match status" value="1"/>
</dbReference>
<sequence length="413" mass="41995">MIGEIGSQAADIARTQGDINGLKAAKEKYPDKTAEQLRETQAYKDAMKQYGTGSSLQQGIQAATAAIQGLAGGDMAKALAGASAPYLAEVIHNMTTDPATQKVNTEANLMAHAVLGAVTAAVNGNSALAGASGAVMGEFIAQQMYPGIKRDDLTEEQRQTISALGTLAAGLVGGVVGDCTANAVAGGQAGKNALENNNLLVPNDFGKGMADYGQAAASWNQYAEDNSLSPEQKQAGLDKLAKGDMPEGQDIAKVIVDGYVDGVLIAGAWYLGPAAGIGKVAAGSTIASIVNGTYQWYDLNQPGNENKTWDYKGSIGATVTGGLAPGRGIWANTGIAMGGSVFSDGPNVGAQLSSGAGAFLGGGFGELAPITLKPIFGNSSGFVGDVGGAFLSEVISNGMKNYKSSDEKKDEKK</sequence>
<evidence type="ECO:0000313" key="7">
    <source>
        <dbReference type="Proteomes" id="UP000216021"/>
    </source>
</evidence>
<comment type="caution">
    <text evidence="6">The sequence shown here is derived from an EMBL/GenBank/DDBJ whole genome shotgun (WGS) entry which is preliminary data.</text>
</comment>
<dbReference type="InterPro" id="IPR006914">
    <property type="entry name" value="VENN_dom"/>
</dbReference>
<feature type="domain" description="VENN motif-containing" evidence="5">
    <location>
        <begin position="151"/>
        <end position="199"/>
    </location>
</feature>
<evidence type="ECO:0000256" key="4">
    <source>
        <dbReference type="ARBA" id="ARBA00023026"/>
    </source>
</evidence>
<dbReference type="GO" id="GO:0090729">
    <property type="term" value="F:toxin activity"/>
    <property type="evidence" value="ECO:0007669"/>
    <property type="project" value="UniProtKB-KW"/>
</dbReference>
<dbReference type="AlphaFoldDB" id="A0A1S8CG06"/>
<dbReference type="RefSeq" id="WP_076943741.1">
    <property type="nucleotide sequence ID" value="NZ_MOXD01000013.1"/>
</dbReference>
<keyword evidence="2" id="KW-0800">Toxin</keyword>
<evidence type="ECO:0000256" key="3">
    <source>
        <dbReference type="ARBA" id="ARBA00022913"/>
    </source>
</evidence>
<keyword evidence="3" id="KW-1266">Target cell cytoplasm</keyword>
<protein>
    <submittedName>
        <fullName evidence="6">Filamentous hemagglutinin</fullName>
    </submittedName>
</protein>
<evidence type="ECO:0000256" key="1">
    <source>
        <dbReference type="ARBA" id="ARBA00004219"/>
    </source>
</evidence>